<evidence type="ECO:0000313" key="6">
    <source>
        <dbReference type="EMBL" id="SVC02407.1"/>
    </source>
</evidence>
<organism evidence="6">
    <name type="scientific">marine metagenome</name>
    <dbReference type="NCBI Taxonomy" id="408172"/>
    <lineage>
        <taxon>unclassified sequences</taxon>
        <taxon>metagenomes</taxon>
        <taxon>ecological metagenomes</taxon>
    </lineage>
</organism>
<gene>
    <name evidence="6" type="ORF">METZ01_LOCUS255261</name>
</gene>
<dbReference type="Pfam" id="PF03652">
    <property type="entry name" value="RuvX"/>
    <property type="match status" value="1"/>
</dbReference>
<evidence type="ECO:0000256" key="2">
    <source>
        <dbReference type="ARBA" id="ARBA00022517"/>
    </source>
</evidence>
<keyword evidence="3" id="KW-0540">Nuclease</keyword>
<dbReference type="NCBIfam" id="TIGR00250">
    <property type="entry name" value="RNAse_H_YqgF"/>
    <property type="match status" value="1"/>
</dbReference>
<keyword evidence="4" id="KW-0378">Hydrolase</keyword>
<accession>A0A382IT96</accession>
<dbReference type="SMART" id="SM00732">
    <property type="entry name" value="YqgFc"/>
    <property type="match status" value="1"/>
</dbReference>
<dbReference type="PANTHER" id="PTHR33317">
    <property type="entry name" value="POLYNUCLEOTIDYL TRANSFERASE, RIBONUCLEASE H-LIKE SUPERFAMILY PROTEIN"/>
    <property type="match status" value="1"/>
</dbReference>
<feature type="domain" description="YqgF/RNase H-like" evidence="5">
    <location>
        <begin position="17"/>
        <end position="117"/>
    </location>
</feature>
<dbReference type="HAMAP" id="MF_00651">
    <property type="entry name" value="Nuclease_YqgF"/>
    <property type="match status" value="1"/>
</dbReference>
<evidence type="ECO:0000256" key="1">
    <source>
        <dbReference type="ARBA" id="ARBA00022490"/>
    </source>
</evidence>
<proteinExistence type="inferred from homology"/>
<dbReference type="InterPro" id="IPR037027">
    <property type="entry name" value="YqgF/RNaseH-like_dom_sf"/>
</dbReference>
<reference evidence="6" key="1">
    <citation type="submission" date="2018-05" db="EMBL/GenBank/DDBJ databases">
        <authorList>
            <person name="Lanie J.A."/>
            <person name="Ng W.-L."/>
            <person name="Kazmierczak K.M."/>
            <person name="Andrzejewski T.M."/>
            <person name="Davidsen T.M."/>
            <person name="Wayne K.J."/>
            <person name="Tettelin H."/>
            <person name="Glass J.I."/>
            <person name="Rusch D."/>
            <person name="Podicherti R."/>
            <person name="Tsui H.-C.T."/>
            <person name="Winkler M.E."/>
        </authorList>
    </citation>
    <scope>NUCLEOTIDE SEQUENCE</scope>
</reference>
<dbReference type="GO" id="GO:0000967">
    <property type="term" value="P:rRNA 5'-end processing"/>
    <property type="evidence" value="ECO:0007669"/>
    <property type="project" value="TreeGrafter"/>
</dbReference>
<keyword evidence="2" id="KW-0690">Ribosome biogenesis</keyword>
<evidence type="ECO:0000259" key="5">
    <source>
        <dbReference type="SMART" id="SM00732"/>
    </source>
</evidence>
<dbReference type="Gene3D" id="3.30.420.140">
    <property type="entry name" value="YqgF/RNase H-like domain"/>
    <property type="match status" value="1"/>
</dbReference>
<dbReference type="GO" id="GO:0016787">
    <property type="term" value="F:hydrolase activity"/>
    <property type="evidence" value="ECO:0007669"/>
    <property type="project" value="UniProtKB-KW"/>
</dbReference>
<dbReference type="SUPFAM" id="SSF53098">
    <property type="entry name" value="Ribonuclease H-like"/>
    <property type="match status" value="1"/>
</dbReference>
<dbReference type="CDD" id="cd16964">
    <property type="entry name" value="YqgF"/>
    <property type="match status" value="1"/>
</dbReference>
<dbReference type="AlphaFoldDB" id="A0A382IT96"/>
<dbReference type="InterPro" id="IPR006641">
    <property type="entry name" value="YqgF/RNaseH-like_dom"/>
</dbReference>
<protein>
    <recommendedName>
        <fullName evidence="5">YqgF/RNase H-like domain-containing protein</fullName>
    </recommendedName>
</protein>
<dbReference type="InterPro" id="IPR005227">
    <property type="entry name" value="YqgF"/>
</dbReference>
<name>A0A382IT96_9ZZZZ</name>
<dbReference type="GO" id="GO:0004518">
    <property type="term" value="F:nuclease activity"/>
    <property type="evidence" value="ECO:0007669"/>
    <property type="project" value="UniProtKB-KW"/>
</dbReference>
<keyword evidence="1" id="KW-0963">Cytoplasm</keyword>
<evidence type="ECO:0000256" key="3">
    <source>
        <dbReference type="ARBA" id="ARBA00022722"/>
    </source>
</evidence>
<evidence type="ECO:0000256" key="4">
    <source>
        <dbReference type="ARBA" id="ARBA00022801"/>
    </source>
</evidence>
<dbReference type="InterPro" id="IPR012337">
    <property type="entry name" value="RNaseH-like_sf"/>
</dbReference>
<sequence>MITDNGNDFSSQIPVRGRLLGLDLGTKTIGLALSDSSRQIATPMQTVKRSSFPKDVIKLEEIQSEHSIVGFVLGLPINMNGTEGPRCQATRDFARNLIIHLSVPILLWDERLSTSAAEHALLAADMSRQKRAAVVDKIAAALILQAALDALKNLNLL</sequence>
<dbReference type="GO" id="GO:0005829">
    <property type="term" value="C:cytosol"/>
    <property type="evidence" value="ECO:0007669"/>
    <property type="project" value="TreeGrafter"/>
</dbReference>
<dbReference type="EMBL" id="UINC01069207">
    <property type="protein sequence ID" value="SVC02407.1"/>
    <property type="molecule type" value="Genomic_DNA"/>
</dbReference>
<dbReference type="PANTHER" id="PTHR33317:SF4">
    <property type="entry name" value="POLYNUCLEOTIDYL TRANSFERASE, RIBONUCLEASE H-LIKE SUPERFAMILY PROTEIN"/>
    <property type="match status" value="1"/>
</dbReference>